<keyword evidence="1" id="KW-0732">Signal</keyword>
<dbReference type="Proteomes" id="UP001336250">
    <property type="component" value="Unassembled WGS sequence"/>
</dbReference>
<protein>
    <submittedName>
        <fullName evidence="3">PEP-CTERM sorting domain-containing protein</fullName>
    </submittedName>
</protein>
<dbReference type="RefSeq" id="WP_332292502.1">
    <property type="nucleotide sequence ID" value="NZ_JAZIBG010000049.1"/>
</dbReference>
<dbReference type="Pfam" id="PF07589">
    <property type="entry name" value="PEP-CTERM"/>
    <property type="match status" value="1"/>
</dbReference>
<proteinExistence type="predicted"/>
<feature type="chain" id="PRO_5043342542" evidence="1">
    <location>
        <begin position="26"/>
        <end position="207"/>
    </location>
</feature>
<accession>A0AAW9QHZ7</accession>
<keyword evidence="4" id="KW-1185">Reference proteome</keyword>
<evidence type="ECO:0000259" key="2">
    <source>
        <dbReference type="Pfam" id="PF07589"/>
    </source>
</evidence>
<dbReference type="InterPro" id="IPR013424">
    <property type="entry name" value="Ice-binding_C"/>
</dbReference>
<dbReference type="AlphaFoldDB" id="A0AAW9QHZ7"/>
<feature type="signal peptide" evidence="1">
    <location>
        <begin position="1"/>
        <end position="25"/>
    </location>
</feature>
<evidence type="ECO:0000313" key="4">
    <source>
        <dbReference type="Proteomes" id="UP001336250"/>
    </source>
</evidence>
<feature type="domain" description="Ice-binding protein C-terminal" evidence="2">
    <location>
        <begin position="181"/>
        <end position="205"/>
    </location>
</feature>
<sequence>MPVIKNLTSTLALAAIAAAASPAMAAPVAVGLGAFGPSTVIDFNALSDQLLVGNLYAAQGVTVTGGLMYTDNSAAAQAAFGSQGASNHNHALPPASSAWITLSFANPIVRLGMDQFSNGTEFFIEAAGGELLYGTGTSASFVGLEDLAGFSEATLYITSELDPMFYIDNLRFELAETPGGTIPEPGSLALAALALGAAGFARTRRPR</sequence>
<organism evidence="3 4">
    <name type="scientific">Aquincola agrisoli</name>
    <dbReference type="NCBI Taxonomy" id="3119538"/>
    <lineage>
        <taxon>Bacteria</taxon>
        <taxon>Pseudomonadati</taxon>
        <taxon>Pseudomonadota</taxon>
        <taxon>Betaproteobacteria</taxon>
        <taxon>Burkholderiales</taxon>
        <taxon>Sphaerotilaceae</taxon>
        <taxon>Aquincola</taxon>
    </lineage>
</organism>
<reference evidence="3 4" key="1">
    <citation type="submission" date="2024-02" db="EMBL/GenBank/DDBJ databases">
        <title>Genome sequence of Aquincola sp. MAHUQ-54.</title>
        <authorList>
            <person name="Huq M.A."/>
        </authorList>
    </citation>
    <scope>NUCLEOTIDE SEQUENCE [LARGE SCALE GENOMIC DNA]</scope>
    <source>
        <strain evidence="3 4">MAHUQ-54</strain>
    </source>
</reference>
<comment type="caution">
    <text evidence="3">The sequence shown here is derived from an EMBL/GenBank/DDBJ whole genome shotgun (WGS) entry which is preliminary data.</text>
</comment>
<evidence type="ECO:0000313" key="3">
    <source>
        <dbReference type="EMBL" id="MEF7616896.1"/>
    </source>
</evidence>
<evidence type="ECO:0000256" key="1">
    <source>
        <dbReference type="SAM" id="SignalP"/>
    </source>
</evidence>
<gene>
    <name evidence="3" type="ORF">V4F39_23480</name>
</gene>
<dbReference type="EMBL" id="JAZIBG010000049">
    <property type="protein sequence ID" value="MEF7616896.1"/>
    <property type="molecule type" value="Genomic_DNA"/>
</dbReference>
<name>A0AAW9QHZ7_9BURK</name>